<evidence type="ECO:0000313" key="3">
    <source>
        <dbReference type="Proteomes" id="UP000232688"/>
    </source>
</evidence>
<protein>
    <recommendedName>
        <fullName evidence="4">RRM domain-containing protein</fullName>
    </recommendedName>
</protein>
<dbReference type="CDD" id="cd00590">
    <property type="entry name" value="RRM_SF"/>
    <property type="match status" value="1"/>
</dbReference>
<comment type="caution">
    <text evidence="2">The sequence shown here is derived from an EMBL/GenBank/DDBJ whole genome shotgun (WGS) entry which is preliminary data.</text>
</comment>
<evidence type="ECO:0000313" key="2">
    <source>
        <dbReference type="EMBL" id="PKC56083.1"/>
    </source>
</evidence>
<dbReference type="VEuPathDB" id="FungiDB:RhiirA1_474540"/>
<feature type="compositionally biased region" description="Basic and acidic residues" evidence="1">
    <location>
        <begin position="435"/>
        <end position="445"/>
    </location>
</feature>
<dbReference type="InterPro" id="IPR035979">
    <property type="entry name" value="RBD_domain_sf"/>
</dbReference>
<dbReference type="Gene3D" id="3.30.70.330">
    <property type="match status" value="1"/>
</dbReference>
<dbReference type="VEuPathDB" id="FungiDB:RhiirFUN_015704"/>
<feature type="compositionally biased region" description="Low complexity" evidence="1">
    <location>
        <begin position="8"/>
        <end position="18"/>
    </location>
</feature>
<dbReference type="VEuPathDB" id="FungiDB:FUN_002838"/>
<dbReference type="Proteomes" id="UP000232688">
    <property type="component" value="Unassembled WGS sequence"/>
</dbReference>
<dbReference type="EMBL" id="LLXH01002289">
    <property type="protein sequence ID" value="PKC56083.1"/>
    <property type="molecule type" value="Genomic_DNA"/>
</dbReference>
<feature type="compositionally biased region" description="Polar residues" evidence="1">
    <location>
        <begin position="505"/>
        <end position="521"/>
    </location>
</feature>
<dbReference type="InterPro" id="IPR012677">
    <property type="entry name" value="Nucleotide-bd_a/b_plait_sf"/>
</dbReference>
<feature type="region of interest" description="Disordered" evidence="1">
    <location>
        <begin position="1"/>
        <end position="143"/>
    </location>
</feature>
<dbReference type="SUPFAM" id="SSF54928">
    <property type="entry name" value="RNA-binding domain, RBD"/>
    <property type="match status" value="1"/>
</dbReference>
<gene>
    <name evidence="2" type="ORF">RhiirA1_474540</name>
</gene>
<feature type="compositionally biased region" description="Low complexity" evidence="1">
    <location>
        <begin position="401"/>
        <end position="427"/>
    </location>
</feature>
<reference evidence="2 3" key="2">
    <citation type="submission" date="2017-10" db="EMBL/GenBank/DDBJ databases">
        <title>Genome analyses suggest a sexual origin of heterokaryosis in a supposedly ancient asexual fungus.</title>
        <authorList>
            <person name="Corradi N."/>
            <person name="Sedzielewska K."/>
            <person name="Noel J."/>
            <person name="Charron P."/>
            <person name="Farinelli L."/>
            <person name="Marton T."/>
            <person name="Kruger M."/>
            <person name="Pelin A."/>
            <person name="Brachmann A."/>
            <person name="Corradi N."/>
        </authorList>
    </citation>
    <scope>NUCLEOTIDE SEQUENCE [LARGE SCALE GENOMIC DNA]</scope>
    <source>
        <strain evidence="2 3">A1</strain>
    </source>
</reference>
<reference evidence="2 3" key="1">
    <citation type="submission" date="2017-10" db="EMBL/GenBank/DDBJ databases">
        <title>Extensive intraspecific genome diversity in a model arbuscular mycorrhizal fungus.</title>
        <authorList>
            <person name="Chen E.C.H."/>
            <person name="Morin E."/>
            <person name="Baudet D."/>
            <person name="Noel J."/>
            <person name="Ndikumana S."/>
            <person name="Charron P."/>
            <person name="St-Onge C."/>
            <person name="Giorgi J."/>
            <person name="Grigoriev I.V."/>
            <person name="Roux C."/>
            <person name="Martin F.M."/>
            <person name="Corradi N."/>
        </authorList>
    </citation>
    <scope>NUCLEOTIDE SEQUENCE [LARGE SCALE GENOMIC DNA]</scope>
    <source>
        <strain evidence="2 3">A1</strain>
    </source>
</reference>
<name>A0A2N0QYF6_9GLOM</name>
<feature type="compositionally biased region" description="Polar residues" evidence="1">
    <location>
        <begin position="32"/>
        <end position="52"/>
    </location>
</feature>
<evidence type="ECO:0008006" key="4">
    <source>
        <dbReference type="Google" id="ProtNLM"/>
    </source>
</evidence>
<accession>A0A2N0QYF6</accession>
<feature type="compositionally biased region" description="Polar residues" evidence="1">
    <location>
        <begin position="75"/>
        <end position="89"/>
    </location>
</feature>
<dbReference type="AlphaFoldDB" id="A0A2N0QYF6"/>
<feature type="compositionally biased region" description="Polar residues" evidence="1">
    <location>
        <begin position="370"/>
        <end position="383"/>
    </location>
</feature>
<sequence length="521" mass="57840">MPPKGNKKAGNNPNGGPAKRQDKRNKNKDSGSDVSNSDNEQINNKNNPSKRTCTLPENPMEEDYVADSAADAGGSHTTPPQQNNADNFSSPPPKDTTAPSALSTVTSGTDASMHAPKDKETSPLDASPNKDIMDTNDTSSLPLDTPTISILRRDYQAAAAPNTSPEFIKKYPTNRAMIDAVNNLLLETYHSYTGRARMSGSGDLKRLKDDITALFKKYGNIQSCRLHTRANAKVQQARIVYDDASSIQHFMDKQWAIYCYSTCLHVHLAPLVRAIGAMAVNIPLSLNSYKPKRWAYITFKSQQMMDTAMEQSVALQGHRLQWEFPENTNKLCHRCGKLGCAPTACPLNNSRGRSRTRNPVAHLKERFNIGRSNNHDSSVNCNRHCSRSQSKDRSNSRQRNHSANNTGRSNNNTNNTSSPNPSNSNKSIQSAQRPRSNERKGKDRSVSFSTSQRNEILSVLKSLQEDMASVRARIHALELADQRMSRLELRVFGHKQDDVLPPDPNNSSYMLVDNHQSTPLI</sequence>
<feature type="compositionally biased region" description="Polar residues" evidence="1">
    <location>
        <begin position="97"/>
        <end position="110"/>
    </location>
</feature>
<feature type="region of interest" description="Disordered" evidence="1">
    <location>
        <begin position="498"/>
        <end position="521"/>
    </location>
</feature>
<dbReference type="GO" id="GO:0003676">
    <property type="term" value="F:nucleic acid binding"/>
    <property type="evidence" value="ECO:0007669"/>
    <property type="project" value="InterPro"/>
</dbReference>
<evidence type="ECO:0000256" key="1">
    <source>
        <dbReference type="SAM" id="MobiDB-lite"/>
    </source>
</evidence>
<proteinExistence type="predicted"/>
<organism evidence="2 3">
    <name type="scientific">Rhizophagus irregularis</name>
    <dbReference type="NCBI Taxonomy" id="588596"/>
    <lineage>
        <taxon>Eukaryota</taxon>
        <taxon>Fungi</taxon>
        <taxon>Fungi incertae sedis</taxon>
        <taxon>Mucoromycota</taxon>
        <taxon>Glomeromycotina</taxon>
        <taxon>Glomeromycetes</taxon>
        <taxon>Glomerales</taxon>
        <taxon>Glomeraceae</taxon>
        <taxon>Rhizophagus</taxon>
    </lineage>
</organism>
<feature type="region of interest" description="Disordered" evidence="1">
    <location>
        <begin position="346"/>
        <end position="451"/>
    </location>
</feature>